<dbReference type="Pfam" id="PF18224">
    <property type="entry name" value="ToxB_N"/>
    <property type="match status" value="1"/>
</dbReference>
<reference evidence="3" key="1">
    <citation type="submission" date="2023-02" db="EMBL/GenBank/DDBJ databases">
        <title>Colletotrichum kahawae CIFC_Que2 genome sequencing and assembly.</title>
        <authorList>
            <person name="Baroncelli R."/>
        </authorList>
    </citation>
    <scope>NUCLEOTIDE SEQUENCE</scope>
    <source>
        <strain evidence="3">CIFC_Que2</strain>
    </source>
</reference>
<organism evidence="3 4">
    <name type="scientific">Colletotrichum kahawae</name>
    <name type="common">Coffee berry disease fungus</name>
    <dbReference type="NCBI Taxonomy" id="34407"/>
    <lineage>
        <taxon>Eukaryota</taxon>
        <taxon>Fungi</taxon>
        <taxon>Dikarya</taxon>
        <taxon>Ascomycota</taxon>
        <taxon>Pezizomycotina</taxon>
        <taxon>Sordariomycetes</taxon>
        <taxon>Hypocreomycetidae</taxon>
        <taxon>Glomerellales</taxon>
        <taxon>Glomerellaceae</taxon>
        <taxon>Colletotrichum</taxon>
        <taxon>Colletotrichum gloeosporioides species complex</taxon>
    </lineage>
</organism>
<proteinExistence type="predicted"/>
<keyword evidence="4" id="KW-1185">Reference proteome</keyword>
<keyword evidence="1" id="KW-0732">Signal</keyword>
<feature type="signal peptide" evidence="1">
    <location>
        <begin position="1"/>
        <end position="21"/>
    </location>
</feature>
<dbReference type="PROSITE" id="PS51257">
    <property type="entry name" value="PROKAR_LIPOPROTEIN"/>
    <property type="match status" value="1"/>
</dbReference>
<dbReference type="InterPro" id="IPR041450">
    <property type="entry name" value="ToxB-like_N_ascomy"/>
</dbReference>
<dbReference type="EMBL" id="VYYT01000321">
    <property type="protein sequence ID" value="KAK2743333.1"/>
    <property type="molecule type" value="Genomic_DNA"/>
</dbReference>
<sequence>MEIKHLSVLAAVCVGFSAAQSCKIELINVNQAVVDSACIAVNGLALMTDTSARQGPAKYWVGVNSSCGVSLPTGQALADGASLRNAGRC</sequence>
<name>A0AAD9Y8T8_COLKA</name>
<dbReference type="Gene3D" id="2.10.70.110">
    <property type="match status" value="1"/>
</dbReference>
<evidence type="ECO:0000313" key="4">
    <source>
        <dbReference type="Proteomes" id="UP001281614"/>
    </source>
</evidence>
<dbReference type="AlphaFoldDB" id="A0AAD9Y8T8"/>
<dbReference type="Proteomes" id="UP001281614">
    <property type="component" value="Unassembled WGS sequence"/>
</dbReference>
<protein>
    <recommendedName>
        <fullName evidence="2">ToxB-like N-terminal ascomycota domain-containing protein</fullName>
    </recommendedName>
</protein>
<feature type="chain" id="PRO_5041910174" description="ToxB-like N-terminal ascomycota domain-containing protein" evidence="1">
    <location>
        <begin position="22"/>
        <end position="89"/>
    </location>
</feature>
<evidence type="ECO:0000259" key="2">
    <source>
        <dbReference type="Pfam" id="PF18224"/>
    </source>
</evidence>
<accession>A0AAD9Y8T8</accession>
<comment type="caution">
    <text evidence="3">The sequence shown here is derived from an EMBL/GenBank/DDBJ whole genome shotgun (WGS) entry which is preliminary data.</text>
</comment>
<feature type="domain" description="ToxB-like N-terminal ascomycota" evidence="2">
    <location>
        <begin position="22"/>
        <end position="85"/>
    </location>
</feature>
<evidence type="ECO:0000313" key="3">
    <source>
        <dbReference type="EMBL" id="KAK2743333.1"/>
    </source>
</evidence>
<evidence type="ECO:0000256" key="1">
    <source>
        <dbReference type="SAM" id="SignalP"/>
    </source>
</evidence>
<gene>
    <name evidence="3" type="ORF">CKAH01_18415</name>
</gene>